<keyword evidence="2" id="KW-1133">Transmembrane helix</keyword>
<evidence type="ECO:0000313" key="3">
    <source>
        <dbReference type="EMBL" id="RPD63444.1"/>
    </source>
</evidence>
<feature type="region of interest" description="Disordered" evidence="1">
    <location>
        <begin position="231"/>
        <end position="251"/>
    </location>
</feature>
<dbReference type="OrthoDB" id="2758440at2759"/>
<feature type="transmembrane region" description="Helical" evidence="2">
    <location>
        <begin position="12"/>
        <end position="34"/>
    </location>
</feature>
<dbReference type="AlphaFoldDB" id="A0A5C2SJL8"/>
<protein>
    <submittedName>
        <fullName evidence="3">Uncharacterized protein</fullName>
    </submittedName>
</protein>
<keyword evidence="2" id="KW-0812">Transmembrane</keyword>
<feature type="region of interest" description="Disordered" evidence="1">
    <location>
        <begin position="329"/>
        <end position="352"/>
    </location>
</feature>
<keyword evidence="2" id="KW-0472">Membrane</keyword>
<proteinExistence type="predicted"/>
<keyword evidence="4" id="KW-1185">Reference proteome</keyword>
<name>A0A5C2SJL8_9APHY</name>
<evidence type="ECO:0000256" key="2">
    <source>
        <dbReference type="SAM" id="Phobius"/>
    </source>
</evidence>
<feature type="region of interest" description="Disordered" evidence="1">
    <location>
        <begin position="401"/>
        <end position="427"/>
    </location>
</feature>
<gene>
    <name evidence="3" type="ORF">L227DRAFT_608685</name>
</gene>
<feature type="compositionally biased region" description="Low complexity" evidence="1">
    <location>
        <begin position="401"/>
        <end position="415"/>
    </location>
</feature>
<dbReference type="Proteomes" id="UP000313359">
    <property type="component" value="Unassembled WGS sequence"/>
</dbReference>
<reference evidence="3" key="1">
    <citation type="journal article" date="2018" name="Genome Biol. Evol.">
        <title>Genomics and development of Lentinus tigrinus, a white-rot wood-decaying mushroom with dimorphic fruiting bodies.</title>
        <authorList>
            <person name="Wu B."/>
            <person name="Xu Z."/>
            <person name="Knudson A."/>
            <person name="Carlson A."/>
            <person name="Chen N."/>
            <person name="Kovaka S."/>
            <person name="LaButti K."/>
            <person name="Lipzen A."/>
            <person name="Pennachio C."/>
            <person name="Riley R."/>
            <person name="Schakwitz W."/>
            <person name="Umezawa K."/>
            <person name="Ohm R.A."/>
            <person name="Grigoriev I.V."/>
            <person name="Nagy L.G."/>
            <person name="Gibbons J."/>
            <person name="Hibbett D."/>
        </authorList>
    </citation>
    <scope>NUCLEOTIDE SEQUENCE [LARGE SCALE GENOMIC DNA]</scope>
    <source>
        <strain evidence="3">ALCF2SS1-6</strain>
    </source>
</reference>
<feature type="compositionally biased region" description="Polar residues" evidence="1">
    <location>
        <begin position="329"/>
        <end position="346"/>
    </location>
</feature>
<sequence>MPALSPIALELLVFATIVLVLSLAWFGPISIIAYRRRRNHINRACAHAAQPSQVQTSIPFASACDLEEGIDATDKPAAGSGPNLTLFSAPMAAFLRWRHRVLYNSDSLPELAVLPWYRREESTPRKVLNFVLRKERVKPEPPTVASVRRAVEAQEIGSYSQAHTTSPTLSAIVQLPEIVLHCGCNRERFAIVDPDNCPSCSCPRSLSTFPSSSLLCSSSSSAQHFTGAQDVTVNGSSHRPDAKGESQQASLDVPVLPSVRSADNALPYILSAPSGPEAHEYERRGGTDSYMYTNPTHALSNDHGFSGLQQNKTFVFVVPASVTVKTSIASSSSTVPDGSMATSQPPAGTLPVATSADLPLPVLRLSPAFSTTSGLVDLLLEAIAVDTDASDAASSSSSLSSSLVSRRGSSSTDSSIMDEEKGEDDPVSEVLSLYFSVLEDDRRQTACSGSSEDGIFTSGSSWSSLSSLSASTVLESEVQVRTGWRASLARIWAAHEVSITVLSV</sequence>
<evidence type="ECO:0000313" key="4">
    <source>
        <dbReference type="Proteomes" id="UP000313359"/>
    </source>
</evidence>
<accession>A0A5C2SJL8</accession>
<organism evidence="3 4">
    <name type="scientific">Lentinus tigrinus ALCF2SS1-6</name>
    <dbReference type="NCBI Taxonomy" id="1328759"/>
    <lineage>
        <taxon>Eukaryota</taxon>
        <taxon>Fungi</taxon>
        <taxon>Dikarya</taxon>
        <taxon>Basidiomycota</taxon>
        <taxon>Agaricomycotina</taxon>
        <taxon>Agaricomycetes</taxon>
        <taxon>Polyporales</taxon>
        <taxon>Polyporaceae</taxon>
        <taxon>Lentinus</taxon>
    </lineage>
</organism>
<feature type="compositionally biased region" description="Acidic residues" evidence="1">
    <location>
        <begin position="416"/>
        <end position="427"/>
    </location>
</feature>
<evidence type="ECO:0000256" key="1">
    <source>
        <dbReference type="SAM" id="MobiDB-lite"/>
    </source>
</evidence>
<dbReference type="EMBL" id="ML122256">
    <property type="protein sequence ID" value="RPD63444.1"/>
    <property type="molecule type" value="Genomic_DNA"/>
</dbReference>